<protein>
    <submittedName>
        <fullName evidence="1">Uncharacterized protein</fullName>
    </submittedName>
</protein>
<dbReference type="Proteomes" id="UP001054945">
    <property type="component" value="Unassembled WGS sequence"/>
</dbReference>
<gene>
    <name evidence="1" type="ORF">CEXT_659451</name>
</gene>
<keyword evidence="2" id="KW-1185">Reference proteome</keyword>
<comment type="caution">
    <text evidence="1">The sequence shown here is derived from an EMBL/GenBank/DDBJ whole genome shotgun (WGS) entry which is preliminary data.</text>
</comment>
<proteinExistence type="predicted"/>
<organism evidence="1 2">
    <name type="scientific">Caerostris extrusa</name>
    <name type="common">Bark spider</name>
    <name type="synonym">Caerostris bankana</name>
    <dbReference type="NCBI Taxonomy" id="172846"/>
    <lineage>
        <taxon>Eukaryota</taxon>
        <taxon>Metazoa</taxon>
        <taxon>Ecdysozoa</taxon>
        <taxon>Arthropoda</taxon>
        <taxon>Chelicerata</taxon>
        <taxon>Arachnida</taxon>
        <taxon>Araneae</taxon>
        <taxon>Araneomorphae</taxon>
        <taxon>Entelegynae</taxon>
        <taxon>Araneoidea</taxon>
        <taxon>Araneidae</taxon>
        <taxon>Caerostris</taxon>
    </lineage>
</organism>
<evidence type="ECO:0000313" key="2">
    <source>
        <dbReference type="Proteomes" id="UP001054945"/>
    </source>
</evidence>
<reference evidence="1 2" key="1">
    <citation type="submission" date="2021-06" db="EMBL/GenBank/DDBJ databases">
        <title>Caerostris extrusa draft genome.</title>
        <authorList>
            <person name="Kono N."/>
            <person name="Arakawa K."/>
        </authorList>
    </citation>
    <scope>NUCLEOTIDE SEQUENCE [LARGE SCALE GENOMIC DNA]</scope>
</reference>
<evidence type="ECO:0000313" key="1">
    <source>
        <dbReference type="EMBL" id="GIX67461.1"/>
    </source>
</evidence>
<dbReference type="AlphaFoldDB" id="A0AAV4M5W5"/>
<dbReference type="EMBL" id="BPLR01019400">
    <property type="protein sequence ID" value="GIX67461.1"/>
    <property type="molecule type" value="Genomic_DNA"/>
</dbReference>
<accession>A0AAV4M5W5</accession>
<name>A0AAV4M5W5_CAEEX</name>
<sequence length="92" mass="9986">MGAASGSSLADECLGKDVSLLRDRPPLLRLSYGPIRNGEQLSDGLITSALDFIMDFIRAPGERSSSHEPSSEKGFVSRAFPHAPMLKEIDLR</sequence>